<feature type="compositionally biased region" description="Basic and acidic residues" evidence="1">
    <location>
        <begin position="55"/>
        <end position="66"/>
    </location>
</feature>
<dbReference type="EMBL" id="PQGA01000002">
    <property type="protein sequence ID" value="POR55023.1"/>
    <property type="molecule type" value="Genomic_DNA"/>
</dbReference>
<evidence type="ECO:0000313" key="2">
    <source>
        <dbReference type="EMBL" id="POR55023.1"/>
    </source>
</evidence>
<dbReference type="OrthoDB" id="9009548at2"/>
<name>A0A2S4MJT6_9BURK</name>
<reference evidence="2 3" key="1">
    <citation type="submission" date="2018-01" db="EMBL/GenBank/DDBJ databases">
        <title>Genomic Encyclopedia of Type Strains, Phase III (KMG-III): the genomes of soil and plant-associated and newly described type strains.</title>
        <authorList>
            <person name="Whitman W."/>
        </authorList>
    </citation>
    <scope>NUCLEOTIDE SEQUENCE [LARGE SCALE GENOMIC DNA]</scope>
    <source>
        <strain evidence="2 3">JCM 18070</strain>
    </source>
</reference>
<comment type="caution">
    <text evidence="2">The sequence shown here is derived from an EMBL/GenBank/DDBJ whole genome shotgun (WGS) entry which is preliminary data.</text>
</comment>
<organism evidence="2 3">
    <name type="scientific">Paraburkholderia eburnea</name>
    <dbReference type="NCBI Taxonomy" id="1189126"/>
    <lineage>
        <taxon>Bacteria</taxon>
        <taxon>Pseudomonadati</taxon>
        <taxon>Pseudomonadota</taxon>
        <taxon>Betaproteobacteria</taxon>
        <taxon>Burkholderiales</taxon>
        <taxon>Burkholderiaceae</taxon>
        <taxon>Paraburkholderia</taxon>
    </lineage>
</organism>
<sequence length="74" mass="8247">MLSHHELAALLLIRDANAPLQTFDADFLALARYQLVEMDDGKSGRAPRLTTRGQELLRRLTHDDSYGRPGQGVS</sequence>
<keyword evidence="3" id="KW-1185">Reference proteome</keyword>
<evidence type="ECO:0000313" key="3">
    <source>
        <dbReference type="Proteomes" id="UP000237381"/>
    </source>
</evidence>
<proteinExistence type="predicted"/>
<dbReference type="Proteomes" id="UP000237381">
    <property type="component" value="Unassembled WGS sequence"/>
</dbReference>
<dbReference type="RefSeq" id="WP_103703530.1">
    <property type="nucleotide sequence ID" value="NZ_PQGA01000002.1"/>
</dbReference>
<protein>
    <recommendedName>
        <fullName evidence="4">Preprotein translocase subunit SecA</fullName>
    </recommendedName>
</protein>
<accession>A0A2S4MJT6</accession>
<dbReference type="AlphaFoldDB" id="A0A2S4MJT6"/>
<feature type="region of interest" description="Disordered" evidence="1">
    <location>
        <begin position="41"/>
        <end position="74"/>
    </location>
</feature>
<evidence type="ECO:0000256" key="1">
    <source>
        <dbReference type="SAM" id="MobiDB-lite"/>
    </source>
</evidence>
<gene>
    <name evidence="2" type="ORF">B0G62_102634</name>
</gene>
<evidence type="ECO:0008006" key="4">
    <source>
        <dbReference type="Google" id="ProtNLM"/>
    </source>
</evidence>